<feature type="domain" description="Thioredoxin" evidence="3">
    <location>
        <begin position="34"/>
        <end position="168"/>
    </location>
</feature>
<accession>A0A372LR57</accession>
<dbReference type="Pfam" id="PF00578">
    <property type="entry name" value="AhpC-TSA"/>
    <property type="match status" value="1"/>
</dbReference>
<dbReference type="InterPro" id="IPR050553">
    <property type="entry name" value="Thioredoxin_ResA/DsbE_sf"/>
</dbReference>
<dbReference type="RefSeq" id="WP_117325989.1">
    <property type="nucleotide sequence ID" value="NZ_QVTE01000016.1"/>
</dbReference>
<keyword evidence="5" id="KW-1185">Reference proteome</keyword>
<dbReference type="InterPro" id="IPR017937">
    <property type="entry name" value="Thioredoxin_CS"/>
</dbReference>
<dbReference type="InterPro" id="IPR000866">
    <property type="entry name" value="AhpC/TSA"/>
</dbReference>
<dbReference type="PROSITE" id="PS00194">
    <property type="entry name" value="THIOREDOXIN_1"/>
    <property type="match status" value="1"/>
</dbReference>
<evidence type="ECO:0000313" key="5">
    <source>
        <dbReference type="Proteomes" id="UP000264541"/>
    </source>
</evidence>
<dbReference type="PANTHER" id="PTHR42852">
    <property type="entry name" value="THIOL:DISULFIDE INTERCHANGE PROTEIN DSBE"/>
    <property type="match status" value="1"/>
</dbReference>
<dbReference type="GO" id="GO:0016209">
    <property type="term" value="F:antioxidant activity"/>
    <property type="evidence" value="ECO:0007669"/>
    <property type="project" value="InterPro"/>
</dbReference>
<feature type="signal peptide" evidence="2">
    <location>
        <begin position="1"/>
        <end position="22"/>
    </location>
</feature>
<evidence type="ECO:0000256" key="2">
    <source>
        <dbReference type="SAM" id="SignalP"/>
    </source>
</evidence>
<evidence type="ECO:0000259" key="3">
    <source>
        <dbReference type="PROSITE" id="PS51352"/>
    </source>
</evidence>
<reference evidence="4 5" key="1">
    <citation type="submission" date="2018-08" db="EMBL/GenBank/DDBJ databases">
        <title>Bacillus chawlae sp. nov., Bacillus glennii sp. nov., and Bacillus saganii sp. nov. Isolated from the Vehicle Assembly Building at Kennedy Space Center where the Viking Spacecraft were Assembled.</title>
        <authorList>
            <person name="Seuylemezian A."/>
            <person name="Vaishampayan P."/>
        </authorList>
    </citation>
    <scope>NUCLEOTIDE SEQUENCE [LARGE SCALE GENOMIC DNA]</scope>
    <source>
        <strain evidence="4 5">V47-23a</strain>
    </source>
</reference>
<keyword evidence="2" id="KW-0732">Signal</keyword>
<evidence type="ECO:0000256" key="1">
    <source>
        <dbReference type="ARBA" id="ARBA00023157"/>
    </source>
</evidence>
<sequence>MFKKIIASVVLMLLISVAIVQAMEKKKVDNLPGLKIGAKAPDIQLSDLDGNTVKLSDLKGKKVMLNFWATWCPPCKEEMPAMQDFYNEMDDNEAILSVNIDPENDVKDFAGKMGITFPIVLDHGGKVYDSYQVISIPTTYFIDSDGIIREKFIGAMTKDEMESKMDNL</sequence>
<dbReference type="Proteomes" id="UP000264541">
    <property type="component" value="Unassembled WGS sequence"/>
</dbReference>
<gene>
    <name evidence="4" type="ORF">D0469_07405</name>
</gene>
<proteinExistence type="predicted"/>
<dbReference type="OrthoDB" id="25753at2"/>
<dbReference type="EMBL" id="QVTE01000016">
    <property type="protein sequence ID" value="RFU70407.1"/>
    <property type="molecule type" value="Genomic_DNA"/>
</dbReference>
<organism evidence="4 5">
    <name type="scientific">Peribacillus saganii</name>
    <dbReference type="NCBI Taxonomy" id="2303992"/>
    <lineage>
        <taxon>Bacteria</taxon>
        <taxon>Bacillati</taxon>
        <taxon>Bacillota</taxon>
        <taxon>Bacilli</taxon>
        <taxon>Bacillales</taxon>
        <taxon>Bacillaceae</taxon>
        <taxon>Peribacillus</taxon>
    </lineage>
</organism>
<evidence type="ECO:0000313" key="4">
    <source>
        <dbReference type="EMBL" id="RFU70407.1"/>
    </source>
</evidence>
<dbReference type="Gene3D" id="3.40.30.10">
    <property type="entry name" value="Glutaredoxin"/>
    <property type="match status" value="1"/>
</dbReference>
<dbReference type="SUPFAM" id="SSF52833">
    <property type="entry name" value="Thioredoxin-like"/>
    <property type="match status" value="1"/>
</dbReference>
<dbReference type="PROSITE" id="PS51352">
    <property type="entry name" value="THIOREDOXIN_2"/>
    <property type="match status" value="1"/>
</dbReference>
<feature type="chain" id="PRO_5017075851" evidence="2">
    <location>
        <begin position="23"/>
        <end position="168"/>
    </location>
</feature>
<dbReference type="GO" id="GO:0016491">
    <property type="term" value="F:oxidoreductase activity"/>
    <property type="evidence" value="ECO:0007669"/>
    <property type="project" value="InterPro"/>
</dbReference>
<protein>
    <submittedName>
        <fullName evidence="4">TlpA family protein disulfide reductase</fullName>
    </submittedName>
</protein>
<dbReference type="PANTHER" id="PTHR42852:SF1">
    <property type="entry name" value="THIOREDOXIN-LIKE PROTEIN YNEN"/>
    <property type="match status" value="1"/>
</dbReference>
<comment type="caution">
    <text evidence="4">The sequence shown here is derived from an EMBL/GenBank/DDBJ whole genome shotgun (WGS) entry which is preliminary data.</text>
</comment>
<keyword evidence="1" id="KW-1015">Disulfide bond</keyword>
<dbReference type="InterPro" id="IPR036249">
    <property type="entry name" value="Thioredoxin-like_sf"/>
</dbReference>
<dbReference type="AlphaFoldDB" id="A0A372LR57"/>
<dbReference type="InterPro" id="IPR013766">
    <property type="entry name" value="Thioredoxin_domain"/>
</dbReference>
<dbReference type="CDD" id="cd02966">
    <property type="entry name" value="TlpA_like_family"/>
    <property type="match status" value="1"/>
</dbReference>
<name>A0A372LR57_9BACI</name>